<dbReference type="eggNOG" id="KOG4611">
    <property type="taxonomic scope" value="Eukaryota"/>
</dbReference>
<dbReference type="GO" id="GO:0036038">
    <property type="term" value="C:MKS complex"/>
    <property type="evidence" value="ECO:0007669"/>
    <property type="project" value="InterPro"/>
</dbReference>
<dbReference type="PANTHER" id="PTHR21274:SF0">
    <property type="entry name" value="MECKELIN"/>
    <property type="match status" value="1"/>
</dbReference>
<dbReference type="Pfam" id="PF09773">
    <property type="entry name" value="Meckelin"/>
    <property type="match status" value="1"/>
</dbReference>
<reference evidence="4" key="1">
    <citation type="submission" date="2011-07" db="EMBL/GenBank/DDBJ databases">
        <authorList>
            <consortium name="Caenorhabditis brenneri Sequencing and Analysis Consortium"/>
            <person name="Wilson R.K."/>
        </authorList>
    </citation>
    <scope>NUCLEOTIDE SEQUENCE [LARGE SCALE GENOMIC DNA]</scope>
    <source>
        <strain evidence="4">PB2801</strain>
    </source>
</reference>
<dbReference type="SUPFAM" id="SSF57184">
    <property type="entry name" value="Growth factor receptor domain"/>
    <property type="match status" value="1"/>
</dbReference>
<feature type="chain" id="PRO_5003404758" description="Tyrosine-protein kinase ephrin type A/B receptor-like domain-containing protein" evidence="2">
    <location>
        <begin position="19"/>
        <end position="268"/>
    </location>
</feature>
<dbReference type="InterPro" id="IPR019170">
    <property type="entry name" value="Meckelin"/>
</dbReference>
<proteinExistence type="predicted"/>
<evidence type="ECO:0000313" key="4">
    <source>
        <dbReference type="Proteomes" id="UP000008068"/>
    </source>
</evidence>
<evidence type="ECO:0008006" key="5">
    <source>
        <dbReference type="Google" id="ProtNLM"/>
    </source>
</evidence>
<dbReference type="Proteomes" id="UP000008068">
    <property type="component" value="Unassembled WGS sequence"/>
</dbReference>
<feature type="transmembrane region" description="Helical" evidence="1">
    <location>
        <begin position="196"/>
        <end position="213"/>
    </location>
</feature>
<dbReference type="OrthoDB" id="419138at2759"/>
<evidence type="ECO:0000256" key="1">
    <source>
        <dbReference type="SAM" id="Phobius"/>
    </source>
</evidence>
<keyword evidence="1" id="KW-0812">Transmembrane</keyword>
<keyword evidence="4" id="KW-1185">Reference proteome</keyword>
<dbReference type="STRING" id="135651.G0N9I9"/>
<feature type="non-terminal residue" evidence="3">
    <location>
        <position position="268"/>
    </location>
</feature>
<keyword evidence="1" id="KW-0472">Membrane</keyword>
<dbReference type="FunCoup" id="G0N9I9">
    <property type="interactions" value="846"/>
</dbReference>
<dbReference type="EMBL" id="GL379852">
    <property type="protein sequence ID" value="EGT55640.1"/>
    <property type="molecule type" value="Genomic_DNA"/>
</dbReference>
<dbReference type="PANTHER" id="PTHR21274">
    <property type="entry name" value="MECKELIN"/>
    <property type="match status" value="1"/>
</dbReference>
<organism evidence="4">
    <name type="scientific">Caenorhabditis brenneri</name>
    <name type="common">Nematode worm</name>
    <dbReference type="NCBI Taxonomy" id="135651"/>
    <lineage>
        <taxon>Eukaryota</taxon>
        <taxon>Metazoa</taxon>
        <taxon>Ecdysozoa</taxon>
        <taxon>Nematoda</taxon>
        <taxon>Chromadorea</taxon>
        <taxon>Rhabditida</taxon>
        <taxon>Rhabditina</taxon>
        <taxon>Rhabditomorpha</taxon>
        <taxon>Rhabditoidea</taxon>
        <taxon>Rhabditidae</taxon>
        <taxon>Peloderinae</taxon>
        <taxon>Caenorhabditis</taxon>
    </lineage>
</organism>
<dbReference type="InParanoid" id="G0N9I9"/>
<gene>
    <name evidence="3" type="ORF">CAEBREN_26331</name>
</gene>
<name>G0N9I9_CAEBE</name>
<dbReference type="InterPro" id="IPR009030">
    <property type="entry name" value="Growth_fac_rcpt_cys_sf"/>
</dbReference>
<protein>
    <recommendedName>
        <fullName evidence="5">Tyrosine-protein kinase ephrin type A/B receptor-like domain-containing protein</fullName>
    </recommendedName>
</protein>
<evidence type="ECO:0000313" key="3">
    <source>
        <dbReference type="EMBL" id="EGT55640.1"/>
    </source>
</evidence>
<feature type="transmembrane region" description="Helical" evidence="1">
    <location>
        <begin position="233"/>
        <end position="256"/>
    </location>
</feature>
<sequence length="268" mass="30247">MILKWLFTYFICISSINSQFRSPNIAFITPENCTRLQYFNRIELRCETCPNSTVPSDDMLSCQCSEQQQEKSRSGFIPVCQDCPEGTSPSPDRSECLSCRNETCNCPPTMVLIYRDLAGHLLTNGAFCDSCADGFFRNDDGECERCGSSCPGVRERDGYINPPYLTVEYDDTTDEILENSLEIIYHKDPSGYDQKLIIALSILIPVSLFWSALCSYSWGRRQGKPSAVDASSILYFFVCEVSVLGDVFFACLNNCWLGHILLTKIKTY</sequence>
<dbReference type="AlphaFoldDB" id="G0N9I9"/>
<feature type="signal peptide" evidence="2">
    <location>
        <begin position="1"/>
        <end position="18"/>
    </location>
</feature>
<keyword evidence="1" id="KW-1133">Transmembrane helix</keyword>
<accession>G0N9I9</accession>
<keyword evidence="2" id="KW-0732">Signal</keyword>
<evidence type="ECO:0000256" key="2">
    <source>
        <dbReference type="SAM" id="SignalP"/>
    </source>
</evidence>
<dbReference type="GO" id="GO:0060271">
    <property type="term" value="P:cilium assembly"/>
    <property type="evidence" value="ECO:0007669"/>
    <property type="project" value="InterPro"/>
</dbReference>